<feature type="domain" description="Fibrinogen C-terminal" evidence="2">
    <location>
        <begin position="75"/>
        <end position="282"/>
    </location>
</feature>
<protein>
    <submittedName>
        <fullName evidence="4">Ficolin-1</fullName>
    </submittedName>
</protein>
<dbReference type="SUPFAM" id="SSF56496">
    <property type="entry name" value="Fibrinogen C-terminal domain-like"/>
    <property type="match status" value="1"/>
</dbReference>
<gene>
    <name evidence="4" type="primary">LOC106011178</name>
</gene>
<dbReference type="InterPro" id="IPR050373">
    <property type="entry name" value="Fibrinogen_C-term_domain"/>
</dbReference>
<keyword evidence="3" id="KW-1185">Reference proteome</keyword>
<name>A0ABM0ZVG7_APLCA</name>
<evidence type="ECO:0000256" key="1">
    <source>
        <dbReference type="SAM" id="SignalP"/>
    </source>
</evidence>
<dbReference type="PROSITE" id="PS51406">
    <property type="entry name" value="FIBRINOGEN_C_2"/>
    <property type="match status" value="1"/>
</dbReference>
<dbReference type="InterPro" id="IPR014716">
    <property type="entry name" value="Fibrinogen_a/b/g_C_1"/>
</dbReference>
<dbReference type="PANTHER" id="PTHR19143">
    <property type="entry name" value="FIBRINOGEN/TENASCIN/ANGIOPOEITIN"/>
    <property type="match status" value="1"/>
</dbReference>
<feature type="signal peptide" evidence="1">
    <location>
        <begin position="1"/>
        <end position="19"/>
    </location>
</feature>
<accession>A0ABM0ZVG7</accession>
<evidence type="ECO:0000259" key="2">
    <source>
        <dbReference type="PROSITE" id="PS51406"/>
    </source>
</evidence>
<organism evidence="3 4">
    <name type="scientific">Aplysia californica</name>
    <name type="common">California sea hare</name>
    <dbReference type="NCBI Taxonomy" id="6500"/>
    <lineage>
        <taxon>Eukaryota</taxon>
        <taxon>Metazoa</taxon>
        <taxon>Spiralia</taxon>
        <taxon>Lophotrochozoa</taxon>
        <taxon>Mollusca</taxon>
        <taxon>Gastropoda</taxon>
        <taxon>Heterobranchia</taxon>
        <taxon>Euthyneura</taxon>
        <taxon>Tectipleura</taxon>
        <taxon>Aplysiida</taxon>
        <taxon>Aplysioidea</taxon>
        <taxon>Aplysiidae</taxon>
        <taxon>Aplysia</taxon>
    </lineage>
</organism>
<evidence type="ECO:0000313" key="4">
    <source>
        <dbReference type="RefSeq" id="XP_012935342.1"/>
    </source>
</evidence>
<evidence type="ECO:0000313" key="3">
    <source>
        <dbReference type="Proteomes" id="UP000694888"/>
    </source>
</evidence>
<keyword evidence="1" id="KW-0732">Signal</keyword>
<dbReference type="InterPro" id="IPR036056">
    <property type="entry name" value="Fibrinogen-like_C"/>
</dbReference>
<reference evidence="4" key="1">
    <citation type="submission" date="2025-08" db="UniProtKB">
        <authorList>
            <consortium name="RefSeq"/>
        </authorList>
    </citation>
    <scope>IDENTIFICATION</scope>
</reference>
<feature type="chain" id="PRO_5045980779" evidence="1">
    <location>
        <begin position="20"/>
        <end position="284"/>
    </location>
</feature>
<sequence>MSLQVLCLCVALSTKLTSGQYSAFYTHSDFLDLWPQIKSLRKEANANFSHRFQEYLETQLYPNYLTFLDNKERQRQENWGPKDCESVSTARGNQDQYKVVTWSNGKRVPCEGTIDGGRWTIIQRRMNGRIDFDRTWVDYRMGFGDLHGDYWLGLDDMADLTRNGDQELRIDFVYGGINYVHTYFPFRVAPVQENFRLLLGSYRDDIFYSFHNGAVFSTKYNDKTSVKCPFEYNSGWWYTACHRVQLNNVWGETAYAKMLVWNTTTSFREGVEFVTMKIRRRANK</sequence>
<dbReference type="RefSeq" id="XP_012935342.1">
    <property type="nucleotide sequence ID" value="XM_013079888.2"/>
</dbReference>
<dbReference type="Gene3D" id="3.90.215.10">
    <property type="entry name" value="Gamma Fibrinogen, chain A, domain 1"/>
    <property type="match status" value="1"/>
</dbReference>
<dbReference type="PANTHER" id="PTHR19143:SF394">
    <property type="entry name" value="ANGIOPOIETIN-RELATED PROTEIN 3-LIKE"/>
    <property type="match status" value="1"/>
</dbReference>
<dbReference type="GeneID" id="106011178"/>
<dbReference type="InterPro" id="IPR002181">
    <property type="entry name" value="Fibrinogen_a/b/g_C_dom"/>
</dbReference>
<dbReference type="Pfam" id="PF00147">
    <property type="entry name" value="Fibrinogen_C"/>
    <property type="match status" value="1"/>
</dbReference>
<dbReference type="Proteomes" id="UP000694888">
    <property type="component" value="Unplaced"/>
</dbReference>
<proteinExistence type="predicted"/>
<dbReference type="SMART" id="SM00186">
    <property type="entry name" value="FBG"/>
    <property type="match status" value="1"/>
</dbReference>